<keyword evidence="8 17" id="KW-0285">Flavoprotein</keyword>
<dbReference type="Gene3D" id="3.90.78.10">
    <property type="entry name" value="UDP-N-acetylenolpyruvoylglucosamine reductase, C-terminal domain"/>
    <property type="match status" value="1"/>
</dbReference>
<dbReference type="NCBIfam" id="NF010480">
    <property type="entry name" value="PRK13905.1"/>
    <property type="match status" value="1"/>
</dbReference>
<evidence type="ECO:0000256" key="17">
    <source>
        <dbReference type="HAMAP-Rule" id="MF_00037"/>
    </source>
</evidence>
<evidence type="ECO:0000256" key="16">
    <source>
        <dbReference type="ARBA" id="ARBA00048914"/>
    </source>
</evidence>
<evidence type="ECO:0000256" key="6">
    <source>
        <dbReference type="ARBA" id="ARBA00022490"/>
    </source>
</evidence>
<sequence length="315" mass="33554">MHDYESFNPDLICALAGVVGEDNVLMVEPMKLHTTFKIGGPADLLVKPQDPQQLVRVLDTCTFAETPVTVVGNGSDLLVSDRGIRGVVVLLRENMADVRIEGTRVIAQAGALLRDVALAAADAGLSGLEPLWGIPATVGGACFMNAGAYGGQTSDVLESVDVYVPSKRGQRGSVCTLDVDQLNMGYRKSRVNTDGLIVLSATFKLTPDSPDAIRFAMDDFQARREEKQPLDMPSAGSTFKRPEGYFAGKLIMDAGLRGASVGGAQVSEKHCGFVVNTGRATAADVCALIAHIQDEVKAQFGVDLEPEVRRVGEFD</sequence>
<dbReference type="InterPro" id="IPR016167">
    <property type="entry name" value="FAD-bd_PCMH_sub1"/>
</dbReference>
<protein>
    <recommendedName>
        <fullName evidence="17">UDP-N-acetylenolpyruvoylglucosamine reductase</fullName>
        <ecNumber evidence="17">1.3.1.98</ecNumber>
    </recommendedName>
    <alternativeName>
        <fullName evidence="17">UDP-N-acetylmuramate dehydrogenase</fullName>
    </alternativeName>
</protein>
<dbReference type="GO" id="GO:0008762">
    <property type="term" value="F:UDP-N-acetylmuramate dehydrogenase activity"/>
    <property type="evidence" value="ECO:0007669"/>
    <property type="project" value="UniProtKB-UniRule"/>
</dbReference>
<comment type="caution">
    <text evidence="19">The sequence shown here is derived from an EMBL/GenBank/DDBJ whole genome shotgun (WGS) entry which is preliminary data.</text>
</comment>
<keyword evidence="12 17" id="KW-0573">Peptidoglycan synthesis</keyword>
<keyword evidence="13 17" id="KW-0560">Oxidoreductase</keyword>
<keyword evidence="11 17" id="KW-0133">Cell shape</keyword>
<dbReference type="GO" id="GO:0051301">
    <property type="term" value="P:cell division"/>
    <property type="evidence" value="ECO:0007669"/>
    <property type="project" value="UniProtKB-KW"/>
</dbReference>
<evidence type="ECO:0000256" key="4">
    <source>
        <dbReference type="ARBA" id="ARBA00004752"/>
    </source>
</evidence>
<evidence type="ECO:0000256" key="5">
    <source>
        <dbReference type="ARBA" id="ARBA00010485"/>
    </source>
</evidence>
<evidence type="ECO:0000256" key="12">
    <source>
        <dbReference type="ARBA" id="ARBA00022984"/>
    </source>
</evidence>
<dbReference type="Pfam" id="PF02873">
    <property type="entry name" value="MurB_C"/>
    <property type="match status" value="1"/>
</dbReference>
<evidence type="ECO:0000256" key="14">
    <source>
        <dbReference type="ARBA" id="ARBA00023306"/>
    </source>
</evidence>
<comment type="function">
    <text evidence="2 17">Cell wall formation.</text>
</comment>
<dbReference type="Gene3D" id="3.30.465.10">
    <property type="match status" value="1"/>
</dbReference>
<comment type="similarity">
    <text evidence="5 17">Belongs to the MurB family.</text>
</comment>
<dbReference type="Pfam" id="PF01565">
    <property type="entry name" value="FAD_binding_4"/>
    <property type="match status" value="1"/>
</dbReference>
<dbReference type="InterPro" id="IPR036635">
    <property type="entry name" value="MurB_C_sf"/>
</dbReference>
<dbReference type="SUPFAM" id="SSF56176">
    <property type="entry name" value="FAD-binding/transporter-associated domain-like"/>
    <property type="match status" value="1"/>
</dbReference>
<dbReference type="InterPro" id="IPR006094">
    <property type="entry name" value="Oxid_FAD_bind_N"/>
</dbReference>
<dbReference type="InterPro" id="IPR036318">
    <property type="entry name" value="FAD-bd_PCMH-like_sf"/>
</dbReference>
<evidence type="ECO:0000256" key="3">
    <source>
        <dbReference type="ARBA" id="ARBA00004496"/>
    </source>
</evidence>
<dbReference type="Gene3D" id="3.30.43.10">
    <property type="entry name" value="Uridine Diphospho-n-acetylenolpyruvylglucosamine Reductase, domain 2"/>
    <property type="match status" value="1"/>
</dbReference>
<evidence type="ECO:0000256" key="11">
    <source>
        <dbReference type="ARBA" id="ARBA00022960"/>
    </source>
</evidence>
<feature type="active site" description="Proton donor" evidence="17">
    <location>
        <position position="237"/>
    </location>
</feature>
<dbReference type="GO" id="GO:0005829">
    <property type="term" value="C:cytosol"/>
    <property type="evidence" value="ECO:0007669"/>
    <property type="project" value="TreeGrafter"/>
</dbReference>
<evidence type="ECO:0000256" key="7">
    <source>
        <dbReference type="ARBA" id="ARBA00022618"/>
    </source>
</evidence>
<dbReference type="EC" id="1.3.1.98" evidence="17"/>
<dbReference type="HAMAP" id="MF_00037">
    <property type="entry name" value="MurB"/>
    <property type="match status" value="1"/>
</dbReference>
<dbReference type="SUPFAM" id="SSF56194">
    <property type="entry name" value="Uridine diphospho-N-Acetylenolpyruvylglucosamine reductase, MurB, C-terminal domain"/>
    <property type="match status" value="1"/>
</dbReference>
<dbReference type="GO" id="GO:0009252">
    <property type="term" value="P:peptidoglycan biosynthetic process"/>
    <property type="evidence" value="ECO:0007669"/>
    <property type="project" value="UniProtKB-UniRule"/>
</dbReference>
<keyword evidence="10 17" id="KW-0521">NADP</keyword>
<organism evidence="19 20">
    <name type="scientific">Collinsella tanakaei</name>
    <dbReference type="NCBI Taxonomy" id="626935"/>
    <lineage>
        <taxon>Bacteria</taxon>
        <taxon>Bacillati</taxon>
        <taxon>Actinomycetota</taxon>
        <taxon>Coriobacteriia</taxon>
        <taxon>Coriobacteriales</taxon>
        <taxon>Coriobacteriaceae</taxon>
        <taxon>Collinsella</taxon>
    </lineage>
</organism>
<evidence type="ECO:0000256" key="15">
    <source>
        <dbReference type="ARBA" id="ARBA00023316"/>
    </source>
</evidence>
<keyword evidence="15 17" id="KW-0961">Cell wall biogenesis/degradation</keyword>
<accession>A0A3E4QVI4</accession>
<name>A0A3E4QVI4_9ACTN</name>
<evidence type="ECO:0000256" key="8">
    <source>
        <dbReference type="ARBA" id="ARBA00022630"/>
    </source>
</evidence>
<dbReference type="InterPro" id="IPR003170">
    <property type="entry name" value="MurB"/>
</dbReference>
<dbReference type="InterPro" id="IPR016169">
    <property type="entry name" value="FAD-bd_PCMH_sub2"/>
</dbReference>
<dbReference type="RefSeq" id="WP_117679120.1">
    <property type="nucleotide sequence ID" value="NZ_CAJJKC010000009.1"/>
</dbReference>
<comment type="subcellular location">
    <subcellularLocation>
        <location evidence="3 17">Cytoplasm</location>
    </subcellularLocation>
</comment>
<dbReference type="NCBIfam" id="TIGR00179">
    <property type="entry name" value="murB"/>
    <property type="match status" value="1"/>
</dbReference>
<dbReference type="PANTHER" id="PTHR21071:SF4">
    <property type="entry name" value="UDP-N-ACETYLENOLPYRUVOYLGLUCOSAMINE REDUCTASE"/>
    <property type="match status" value="1"/>
</dbReference>
<keyword evidence="14 17" id="KW-0131">Cell cycle</keyword>
<evidence type="ECO:0000313" key="19">
    <source>
        <dbReference type="EMBL" id="RGL11101.1"/>
    </source>
</evidence>
<feature type="active site" evidence="17">
    <location>
        <position position="307"/>
    </location>
</feature>
<dbReference type="GO" id="GO:0071949">
    <property type="term" value="F:FAD binding"/>
    <property type="evidence" value="ECO:0007669"/>
    <property type="project" value="InterPro"/>
</dbReference>
<dbReference type="Proteomes" id="UP000260943">
    <property type="component" value="Unassembled WGS sequence"/>
</dbReference>
<keyword evidence="7 17" id="KW-0132">Cell division</keyword>
<evidence type="ECO:0000313" key="20">
    <source>
        <dbReference type="Proteomes" id="UP000260943"/>
    </source>
</evidence>
<proteinExistence type="inferred from homology"/>
<comment type="cofactor">
    <cofactor evidence="1 17">
        <name>FAD</name>
        <dbReference type="ChEBI" id="CHEBI:57692"/>
    </cofactor>
</comment>
<dbReference type="PANTHER" id="PTHR21071">
    <property type="entry name" value="UDP-N-ACETYLENOLPYRUVOYLGLUCOSAMINE REDUCTASE"/>
    <property type="match status" value="1"/>
</dbReference>
<dbReference type="InterPro" id="IPR016166">
    <property type="entry name" value="FAD-bd_PCMH"/>
</dbReference>
<evidence type="ECO:0000256" key="1">
    <source>
        <dbReference type="ARBA" id="ARBA00001974"/>
    </source>
</evidence>
<dbReference type="InterPro" id="IPR011601">
    <property type="entry name" value="MurB_C"/>
</dbReference>
<evidence type="ECO:0000256" key="2">
    <source>
        <dbReference type="ARBA" id="ARBA00003921"/>
    </source>
</evidence>
<dbReference type="GO" id="GO:0071555">
    <property type="term" value="P:cell wall organization"/>
    <property type="evidence" value="ECO:0007669"/>
    <property type="project" value="UniProtKB-KW"/>
</dbReference>
<dbReference type="UniPathway" id="UPA00219"/>
<gene>
    <name evidence="17" type="primary">murB</name>
    <name evidence="19" type="ORF">DXC81_02955</name>
</gene>
<dbReference type="GO" id="GO:0008360">
    <property type="term" value="P:regulation of cell shape"/>
    <property type="evidence" value="ECO:0007669"/>
    <property type="project" value="UniProtKB-KW"/>
</dbReference>
<feature type="domain" description="FAD-binding PCMH-type" evidence="18">
    <location>
        <begin position="38"/>
        <end position="208"/>
    </location>
</feature>
<keyword evidence="6 17" id="KW-0963">Cytoplasm</keyword>
<reference evidence="19 20" key="1">
    <citation type="submission" date="2018-08" db="EMBL/GenBank/DDBJ databases">
        <title>A genome reference for cultivated species of the human gut microbiota.</title>
        <authorList>
            <person name="Zou Y."/>
            <person name="Xue W."/>
            <person name="Luo G."/>
        </authorList>
    </citation>
    <scope>NUCLEOTIDE SEQUENCE [LARGE SCALE GENOMIC DNA]</scope>
    <source>
        <strain evidence="19 20">TF08-14</strain>
    </source>
</reference>
<comment type="catalytic activity">
    <reaction evidence="16 17">
        <text>UDP-N-acetyl-alpha-D-muramate + NADP(+) = UDP-N-acetyl-3-O-(1-carboxyvinyl)-alpha-D-glucosamine + NADPH + H(+)</text>
        <dbReference type="Rhea" id="RHEA:12248"/>
        <dbReference type="ChEBI" id="CHEBI:15378"/>
        <dbReference type="ChEBI" id="CHEBI:57783"/>
        <dbReference type="ChEBI" id="CHEBI:58349"/>
        <dbReference type="ChEBI" id="CHEBI:68483"/>
        <dbReference type="ChEBI" id="CHEBI:70757"/>
        <dbReference type="EC" id="1.3.1.98"/>
    </reaction>
</comment>
<feature type="active site" evidence="17">
    <location>
        <position position="187"/>
    </location>
</feature>
<comment type="pathway">
    <text evidence="4 17">Cell wall biogenesis; peptidoglycan biosynthesis.</text>
</comment>
<dbReference type="PROSITE" id="PS51387">
    <property type="entry name" value="FAD_PCMH"/>
    <property type="match status" value="1"/>
</dbReference>
<evidence type="ECO:0000256" key="10">
    <source>
        <dbReference type="ARBA" id="ARBA00022857"/>
    </source>
</evidence>
<keyword evidence="9 17" id="KW-0274">FAD</keyword>
<evidence type="ECO:0000256" key="9">
    <source>
        <dbReference type="ARBA" id="ARBA00022827"/>
    </source>
</evidence>
<evidence type="ECO:0000256" key="13">
    <source>
        <dbReference type="ARBA" id="ARBA00023002"/>
    </source>
</evidence>
<dbReference type="AlphaFoldDB" id="A0A3E4QVI4"/>
<dbReference type="EMBL" id="QSRJ01000003">
    <property type="protein sequence ID" value="RGL11101.1"/>
    <property type="molecule type" value="Genomic_DNA"/>
</dbReference>
<evidence type="ECO:0000259" key="18">
    <source>
        <dbReference type="PROSITE" id="PS51387"/>
    </source>
</evidence>